<sequence>MPSICVMLLCYNSSTRASAAPARGSCNISNVVRVLAQVTLTQCRGINPLRAVHPSFFGIPSIIIDIGPFSSNCEHAFDPRPNHHI</sequence>
<dbReference type="EMBL" id="QXFY01002157">
    <property type="protein sequence ID" value="KAE9302060.1"/>
    <property type="molecule type" value="Genomic_DNA"/>
</dbReference>
<proteinExistence type="predicted"/>
<organism evidence="1 2">
    <name type="scientific">Phytophthora fragariae</name>
    <dbReference type="NCBI Taxonomy" id="53985"/>
    <lineage>
        <taxon>Eukaryota</taxon>
        <taxon>Sar</taxon>
        <taxon>Stramenopiles</taxon>
        <taxon>Oomycota</taxon>
        <taxon>Peronosporomycetes</taxon>
        <taxon>Peronosporales</taxon>
        <taxon>Peronosporaceae</taxon>
        <taxon>Phytophthora</taxon>
    </lineage>
</organism>
<gene>
    <name evidence="1" type="ORF">PF008_g22582</name>
</gene>
<protein>
    <submittedName>
        <fullName evidence="1">Uncharacterized protein</fullName>
    </submittedName>
</protein>
<evidence type="ECO:0000313" key="2">
    <source>
        <dbReference type="Proteomes" id="UP000486351"/>
    </source>
</evidence>
<comment type="caution">
    <text evidence="1">The sequence shown here is derived from an EMBL/GenBank/DDBJ whole genome shotgun (WGS) entry which is preliminary data.</text>
</comment>
<dbReference type="AlphaFoldDB" id="A0A6G0QT85"/>
<dbReference type="Proteomes" id="UP000486351">
    <property type="component" value="Unassembled WGS sequence"/>
</dbReference>
<accession>A0A6G0QT85</accession>
<name>A0A6G0QT85_9STRA</name>
<evidence type="ECO:0000313" key="1">
    <source>
        <dbReference type="EMBL" id="KAE9302060.1"/>
    </source>
</evidence>
<reference evidence="1 2" key="1">
    <citation type="submission" date="2018-09" db="EMBL/GenBank/DDBJ databases">
        <title>Genomic investigation of the strawberry pathogen Phytophthora fragariae indicates pathogenicity is determined by transcriptional variation in three key races.</title>
        <authorList>
            <person name="Adams T.M."/>
            <person name="Armitage A.D."/>
            <person name="Sobczyk M.K."/>
            <person name="Bates H.J."/>
            <person name="Dunwell J.M."/>
            <person name="Nellist C.F."/>
            <person name="Harrison R.J."/>
        </authorList>
    </citation>
    <scope>NUCLEOTIDE SEQUENCE [LARGE SCALE GENOMIC DNA]</scope>
    <source>
        <strain evidence="1 2">NOV-77</strain>
    </source>
</reference>